<dbReference type="HOGENOM" id="CLU_2444722_0_0_1"/>
<dbReference type="EnsemblPlants" id="ORUFI05G06410.1">
    <property type="protein sequence ID" value="ORUFI05G06410.1"/>
    <property type="gene ID" value="ORUFI05G06410"/>
</dbReference>
<feature type="region of interest" description="Disordered" evidence="1">
    <location>
        <begin position="1"/>
        <end position="27"/>
    </location>
</feature>
<evidence type="ECO:0000313" key="2">
    <source>
        <dbReference type="EnsemblPlants" id="ORUFI05G06410.1"/>
    </source>
</evidence>
<evidence type="ECO:0000313" key="3">
    <source>
        <dbReference type="Proteomes" id="UP000008022"/>
    </source>
</evidence>
<organism evidence="2 3">
    <name type="scientific">Oryza rufipogon</name>
    <name type="common">Brownbeard rice</name>
    <name type="synonym">Asian wild rice</name>
    <dbReference type="NCBI Taxonomy" id="4529"/>
    <lineage>
        <taxon>Eukaryota</taxon>
        <taxon>Viridiplantae</taxon>
        <taxon>Streptophyta</taxon>
        <taxon>Embryophyta</taxon>
        <taxon>Tracheophyta</taxon>
        <taxon>Spermatophyta</taxon>
        <taxon>Magnoliopsida</taxon>
        <taxon>Liliopsida</taxon>
        <taxon>Poales</taxon>
        <taxon>Poaceae</taxon>
        <taxon>BOP clade</taxon>
        <taxon>Oryzoideae</taxon>
        <taxon>Oryzeae</taxon>
        <taxon>Oryzinae</taxon>
        <taxon>Oryza</taxon>
    </lineage>
</organism>
<reference evidence="3" key="1">
    <citation type="submission" date="2013-06" db="EMBL/GenBank/DDBJ databases">
        <authorList>
            <person name="Zhao Q."/>
        </authorList>
    </citation>
    <scope>NUCLEOTIDE SEQUENCE</scope>
    <source>
        <strain evidence="3">cv. W1943</strain>
    </source>
</reference>
<name>A0A0E0PIJ5_ORYRU</name>
<feature type="compositionally biased region" description="Acidic residues" evidence="1">
    <location>
        <begin position="1"/>
        <end position="14"/>
    </location>
</feature>
<sequence length="90" mass="9392">MTEEEWVAGSEDGEAPAHGNPAPEWGEGCSTVALTPIVPLVSKPTARLLPLEQLLLDPDREKAAPMSRTRRSQAPGVEGAMAAGGDTAGW</sequence>
<reference evidence="2" key="2">
    <citation type="submission" date="2015-06" db="UniProtKB">
        <authorList>
            <consortium name="EnsemblPlants"/>
        </authorList>
    </citation>
    <scope>IDENTIFICATION</scope>
</reference>
<dbReference type="Gramene" id="ORUFI05G06410.1">
    <property type="protein sequence ID" value="ORUFI05G06410.1"/>
    <property type="gene ID" value="ORUFI05G06410"/>
</dbReference>
<accession>A0A0E0PIJ5</accession>
<dbReference type="AlphaFoldDB" id="A0A0E0PIJ5"/>
<feature type="region of interest" description="Disordered" evidence="1">
    <location>
        <begin position="59"/>
        <end position="90"/>
    </location>
</feature>
<proteinExistence type="predicted"/>
<protein>
    <submittedName>
        <fullName evidence="2">Uncharacterized protein</fullName>
    </submittedName>
</protein>
<dbReference type="Proteomes" id="UP000008022">
    <property type="component" value="Unassembled WGS sequence"/>
</dbReference>
<evidence type="ECO:0000256" key="1">
    <source>
        <dbReference type="SAM" id="MobiDB-lite"/>
    </source>
</evidence>
<keyword evidence="3" id="KW-1185">Reference proteome</keyword>